<dbReference type="Pfam" id="PF07714">
    <property type="entry name" value="PK_Tyr_Ser-Thr"/>
    <property type="match status" value="1"/>
</dbReference>
<proteinExistence type="predicted"/>
<dbReference type="PROSITE" id="PS50011">
    <property type="entry name" value="PROTEIN_KINASE_DOM"/>
    <property type="match status" value="1"/>
</dbReference>
<evidence type="ECO:0000256" key="7">
    <source>
        <dbReference type="ARBA" id="ARBA00046288"/>
    </source>
</evidence>
<sequence length="674" mass="74360">MGARQGLRLVAALQLLCVFLVLLHAQASRGEASINCEGLALLELRARVEADPHGAFQDWDPMDSNPCSWSGVQCFDGKVETLNLTGQELAGTLAPEIGRLQRLKSLLLQKNNFHGQIPREFGGLTALEVLDLSSNNLDGAVPEELSAMPLLRQLSLHDNQFQEGVSSSDVQEIIADQEGCLSRKLGCWSGYKDWISLSGLREKYCTNMPSFSEAHITQNLQSAASVMRRRLLLEDGNLPALSGNDAKSSDLANSKETQRPVDVLSLGSGSFPAFPKSDGQILMPLLPEAIDPTTLQQLSTEVAQSTDAGFSGTKYSKWGYLIIVLAALLLISLIVAFIFIWRKRGRVPIAPWKTGLSGPLQKALVTGVSKLNRLELEAACEDFSNIINSYPNCTVFKGILSSGVEIAVVSTVISSNKDWPRSSETCFRKKIDTLSRVNHKNFINFLGYCLENEPFMRMMVFEFAPNGTLSQHLHLKEFEHLDWAARMRIIMGIAYCLQYTHHELNPPVAINDVCSETIFMTDDYAAKIADVSVWNEVAAKAKTAKEDSSSHPEAPTDLTSNVYCFGALLIEIISGRLPEANDPESMCNWASEYLKDKSYNKLVDTSLKEHNGNELETVCEVIQECIDPDPTRRPAMRDVVGKLRAVLNISPEAAAPRVSPLWWAELELLSVKST</sequence>
<evidence type="ECO:0000256" key="2">
    <source>
        <dbReference type="ARBA" id="ARBA00022692"/>
    </source>
</evidence>
<evidence type="ECO:0000313" key="11">
    <source>
        <dbReference type="EMBL" id="JAD83527.1"/>
    </source>
</evidence>
<dbReference type="InterPro" id="IPR000719">
    <property type="entry name" value="Prot_kinase_dom"/>
</dbReference>
<keyword evidence="4" id="KW-0677">Repeat</keyword>
<protein>
    <recommendedName>
        <fullName evidence="10">Protein kinase domain-containing protein</fullName>
    </recommendedName>
</protein>
<feature type="signal peptide" evidence="9">
    <location>
        <begin position="1"/>
        <end position="27"/>
    </location>
</feature>
<dbReference type="Pfam" id="PF13855">
    <property type="entry name" value="LRR_8"/>
    <property type="match status" value="1"/>
</dbReference>
<evidence type="ECO:0000256" key="4">
    <source>
        <dbReference type="ARBA" id="ARBA00022737"/>
    </source>
</evidence>
<evidence type="ECO:0000256" key="5">
    <source>
        <dbReference type="ARBA" id="ARBA00022989"/>
    </source>
</evidence>
<reference evidence="11" key="2">
    <citation type="journal article" date="2015" name="Data Brief">
        <title>Shoot transcriptome of the giant reed, Arundo donax.</title>
        <authorList>
            <person name="Barrero R.A."/>
            <person name="Guerrero F.D."/>
            <person name="Moolhuijzen P."/>
            <person name="Goolsby J.A."/>
            <person name="Tidwell J."/>
            <person name="Bellgard S.E."/>
            <person name="Bellgard M.I."/>
        </authorList>
    </citation>
    <scope>NUCLEOTIDE SEQUENCE</scope>
    <source>
        <tissue evidence="11">Shoot tissue taken approximately 20 cm above the soil surface</tissue>
    </source>
</reference>
<dbReference type="InterPro" id="IPR001611">
    <property type="entry name" value="Leu-rich_rpt"/>
</dbReference>
<feature type="transmembrane region" description="Helical" evidence="8">
    <location>
        <begin position="318"/>
        <end position="341"/>
    </location>
</feature>
<reference evidence="11" key="1">
    <citation type="submission" date="2014-09" db="EMBL/GenBank/DDBJ databases">
        <authorList>
            <person name="Magalhaes I.L.F."/>
            <person name="Oliveira U."/>
            <person name="Santos F.R."/>
            <person name="Vidigal T.H.D.A."/>
            <person name="Brescovit A.D."/>
            <person name="Santos A.J."/>
        </authorList>
    </citation>
    <scope>NUCLEOTIDE SEQUENCE</scope>
    <source>
        <tissue evidence="11">Shoot tissue taken approximately 20 cm above the soil surface</tissue>
    </source>
</reference>
<name>A0A0A9DIE0_ARUDO</name>
<evidence type="ECO:0000256" key="1">
    <source>
        <dbReference type="ARBA" id="ARBA00022614"/>
    </source>
</evidence>
<evidence type="ECO:0000259" key="10">
    <source>
        <dbReference type="PROSITE" id="PS50011"/>
    </source>
</evidence>
<keyword evidence="3 9" id="KW-0732">Signal</keyword>
<dbReference type="Pfam" id="PF08263">
    <property type="entry name" value="LRRNT_2"/>
    <property type="match status" value="1"/>
</dbReference>
<evidence type="ECO:0000256" key="6">
    <source>
        <dbReference type="ARBA" id="ARBA00023136"/>
    </source>
</evidence>
<dbReference type="InterPro" id="IPR011009">
    <property type="entry name" value="Kinase-like_dom_sf"/>
</dbReference>
<dbReference type="InterPro" id="IPR013210">
    <property type="entry name" value="LRR_N_plant-typ"/>
</dbReference>
<dbReference type="EMBL" id="GBRH01214368">
    <property type="protein sequence ID" value="JAD83527.1"/>
    <property type="molecule type" value="Transcribed_RNA"/>
</dbReference>
<dbReference type="GO" id="GO:0005524">
    <property type="term" value="F:ATP binding"/>
    <property type="evidence" value="ECO:0007669"/>
    <property type="project" value="InterPro"/>
</dbReference>
<keyword evidence="1" id="KW-0433">Leucine-rich repeat</keyword>
<dbReference type="FunFam" id="3.80.10.10:FF:000129">
    <property type="entry name" value="Leucine-rich repeat receptor-like kinase"/>
    <property type="match status" value="1"/>
</dbReference>
<dbReference type="InterPro" id="IPR032675">
    <property type="entry name" value="LRR_dom_sf"/>
</dbReference>
<feature type="domain" description="Protein kinase" evidence="10">
    <location>
        <begin position="381"/>
        <end position="647"/>
    </location>
</feature>
<dbReference type="InterPro" id="IPR001245">
    <property type="entry name" value="Ser-Thr/Tyr_kinase_cat_dom"/>
</dbReference>
<dbReference type="Gene3D" id="3.30.200.20">
    <property type="entry name" value="Phosphorylase Kinase, domain 1"/>
    <property type="match status" value="1"/>
</dbReference>
<dbReference type="PANTHER" id="PTHR46084:SF37">
    <property type="entry name" value="LEUCINE-RICH RECEPTOR-LIKE PROTEIN KINASE-LIKE"/>
    <property type="match status" value="1"/>
</dbReference>
<comment type="subcellular location">
    <subcellularLocation>
        <location evidence="7">Endomembrane system</location>
        <topology evidence="7">Single-pass type I membrane protein</topology>
    </subcellularLocation>
</comment>
<dbReference type="SUPFAM" id="SSF52058">
    <property type="entry name" value="L domain-like"/>
    <property type="match status" value="1"/>
</dbReference>
<dbReference type="Gene3D" id="1.10.510.10">
    <property type="entry name" value="Transferase(Phosphotransferase) domain 1"/>
    <property type="match status" value="1"/>
</dbReference>
<keyword evidence="5 8" id="KW-1133">Transmembrane helix</keyword>
<feature type="chain" id="PRO_5002043661" description="Protein kinase domain-containing protein" evidence="9">
    <location>
        <begin position="28"/>
        <end position="674"/>
    </location>
</feature>
<evidence type="ECO:0000256" key="8">
    <source>
        <dbReference type="SAM" id="Phobius"/>
    </source>
</evidence>
<dbReference type="PANTHER" id="PTHR46084">
    <property type="entry name" value="PROTEIN MALE DISCOVERER 2"/>
    <property type="match status" value="1"/>
</dbReference>
<dbReference type="Gene3D" id="3.80.10.10">
    <property type="entry name" value="Ribonuclease Inhibitor"/>
    <property type="match status" value="1"/>
</dbReference>
<organism evidence="11">
    <name type="scientific">Arundo donax</name>
    <name type="common">Giant reed</name>
    <name type="synonym">Donax arundinaceus</name>
    <dbReference type="NCBI Taxonomy" id="35708"/>
    <lineage>
        <taxon>Eukaryota</taxon>
        <taxon>Viridiplantae</taxon>
        <taxon>Streptophyta</taxon>
        <taxon>Embryophyta</taxon>
        <taxon>Tracheophyta</taxon>
        <taxon>Spermatophyta</taxon>
        <taxon>Magnoliopsida</taxon>
        <taxon>Liliopsida</taxon>
        <taxon>Poales</taxon>
        <taxon>Poaceae</taxon>
        <taxon>PACMAD clade</taxon>
        <taxon>Arundinoideae</taxon>
        <taxon>Arundineae</taxon>
        <taxon>Arundo</taxon>
    </lineage>
</organism>
<dbReference type="SUPFAM" id="SSF56112">
    <property type="entry name" value="Protein kinase-like (PK-like)"/>
    <property type="match status" value="1"/>
</dbReference>
<evidence type="ECO:0000256" key="3">
    <source>
        <dbReference type="ARBA" id="ARBA00022729"/>
    </source>
</evidence>
<keyword evidence="6 8" id="KW-0472">Membrane</keyword>
<dbReference type="FunFam" id="3.30.200.20:FF:000489">
    <property type="entry name" value="Inactive receptor-like serine/threonine-protein kinase"/>
    <property type="match status" value="1"/>
</dbReference>
<accession>A0A0A9DIE0</accession>
<keyword evidence="2 8" id="KW-0812">Transmembrane</keyword>
<evidence type="ECO:0000256" key="9">
    <source>
        <dbReference type="SAM" id="SignalP"/>
    </source>
</evidence>
<dbReference type="AlphaFoldDB" id="A0A0A9DIE0"/>
<dbReference type="GO" id="GO:0004672">
    <property type="term" value="F:protein kinase activity"/>
    <property type="evidence" value="ECO:0007669"/>
    <property type="project" value="InterPro"/>
</dbReference>
<dbReference type="GO" id="GO:0012505">
    <property type="term" value="C:endomembrane system"/>
    <property type="evidence" value="ECO:0007669"/>
    <property type="project" value="UniProtKB-SubCell"/>
</dbReference>